<comment type="caution">
    <text evidence="1">The sequence shown here is derived from an EMBL/GenBank/DDBJ whole genome shotgun (WGS) entry which is preliminary data.</text>
</comment>
<sequence>GFLDLNLTEFKKGGANVTGFQLMNYTNPTVSRTIQDWLEFDSKDLKSPKRRLK</sequence>
<name>A0ABD0NL71_CIRMR</name>
<evidence type="ECO:0000313" key="1">
    <source>
        <dbReference type="EMBL" id="KAL0162613.1"/>
    </source>
</evidence>
<organism evidence="1 2">
    <name type="scientific">Cirrhinus mrigala</name>
    <name type="common">Mrigala</name>
    <dbReference type="NCBI Taxonomy" id="683832"/>
    <lineage>
        <taxon>Eukaryota</taxon>
        <taxon>Metazoa</taxon>
        <taxon>Chordata</taxon>
        <taxon>Craniata</taxon>
        <taxon>Vertebrata</taxon>
        <taxon>Euteleostomi</taxon>
        <taxon>Actinopterygii</taxon>
        <taxon>Neopterygii</taxon>
        <taxon>Teleostei</taxon>
        <taxon>Ostariophysi</taxon>
        <taxon>Cypriniformes</taxon>
        <taxon>Cyprinidae</taxon>
        <taxon>Labeoninae</taxon>
        <taxon>Labeonini</taxon>
        <taxon>Cirrhinus</taxon>
    </lineage>
</organism>
<dbReference type="Gene3D" id="3.40.50.2300">
    <property type="match status" value="1"/>
</dbReference>
<feature type="non-terminal residue" evidence="1">
    <location>
        <position position="1"/>
    </location>
</feature>
<reference evidence="1 2" key="1">
    <citation type="submission" date="2024-05" db="EMBL/GenBank/DDBJ databases">
        <title>Genome sequencing and assembly of Indian major carp, Cirrhinus mrigala (Hamilton, 1822).</title>
        <authorList>
            <person name="Mohindra V."/>
            <person name="Chowdhury L.M."/>
            <person name="Lal K."/>
            <person name="Jena J.K."/>
        </authorList>
    </citation>
    <scope>NUCLEOTIDE SEQUENCE [LARGE SCALE GENOMIC DNA]</scope>
    <source>
        <strain evidence="1">CM1030</strain>
        <tissue evidence="1">Blood</tissue>
    </source>
</reference>
<feature type="non-terminal residue" evidence="1">
    <location>
        <position position="53"/>
    </location>
</feature>
<dbReference type="EMBL" id="JAMKFB020000021">
    <property type="protein sequence ID" value="KAL0162613.1"/>
    <property type="molecule type" value="Genomic_DNA"/>
</dbReference>
<gene>
    <name evidence="1" type="ORF">M9458_042009</name>
</gene>
<proteinExistence type="predicted"/>
<dbReference type="AlphaFoldDB" id="A0ABD0NL71"/>
<accession>A0ABD0NL71</accession>
<dbReference type="Proteomes" id="UP001529510">
    <property type="component" value="Unassembled WGS sequence"/>
</dbReference>
<evidence type="ECO:0000313" key="2">
    <source>
        <dbReference type="Proteomes" id="UP001529510"/>
    </source>
</evidence>
<protein>
    <submittedName>
        <fullName evidence="1">Uncharacterized protein</fullName>
    </submittedName>
</protein>
<keyword evidence="2" id="KW-1185">Reference proteome</keyword>